<feature type="compositionally biased region" description="Basic and acidic residues" evidence="2">
    <location>
        <begin position="322"/>
        <end position="340"/>
    </location>
</feature>
<proteinExistence type="predicted"/>
<keyword evidence="1" id="KW-0175">Coiled coil</keyword>
<dbReference type="AlphaFoldDB" id="A0A2Z7BHN1"/>
<protein>
    <submittedName>
        <fullName evidence="3">Uncharacterized protein</fullName>
    </submittedName>
</protein>
<evidence type="ECO:0000313" key="3">
    <source>
        <dbReference type="EMBL" id="KZV33953.1"/>
    </source>
</evidence>
<feature type="compositionally biased region" description="Basic and acidic residues" evidence="2">
    <location>
        <begin position="544"/>
        <end position="556"/>
    </location>
</feature>
<feature type="coiled-coil region" evidence="1">
    <location>
        <begin position="437"/>
        <end position="496"/>
    </location>
</feature>
<reference evidence="3 4" key="1">
    <citation type="journal article" date="2015" name="Proc. Natl. Acad. Sci. U.S.A.">
        <title>The resurrection genome of Boea hygrometrica: A blueprint for survival of dehydration.</title>
        <authorList>
            <person name="Xiao L."/>
            <person name="Yang G."/>
            <person name="Zhang L."/>
            <person name="Yang X."/>
            <person name="Zhao S."/>
            <person name="Ji Z."/>
            <person name="Zhou Q."/>
            <person name="Hu M."/>
            <person name="Wang Y."/>
            <person name="Chen M."/>
            <person name="Xu Y."/>
            <person name="Jin H."/>
            <person name="Xiao X."/>
            <person name="Hu G."/>
            <person name="Bao F."/>
            <person name="Hu Y."/>
            <person name="Wan P."/>
            <person name="Li L."/>
            <person name="Deng X."/>
            <person name="Kuang T."/>
            <person name="Xiang C."/>
            <person name="Zhu J.K."/>
            <person name="Oliver M.J."/>
            <person name="He Y."/>
        </authorList>
    </citation>
    <scope>NUCLEOTIDE SEQUENCE [LARGE SCALE GENOMIC DNA]</scope>
    <source>
        <strain evidence="4">cv. XS01</strain>
    </source>
</reference>
<name>A0A2Z7BHN1_9LAMI</name>
<sequence length="580" mass="65502">MSSPDYNLVDSLAESIDLSSPHEASLRREEIPSTVETHRDRILRIDQDEARLAARGCTWYEIKASTIRQSDIPSIRDKAGIADLYEIVIPHVHARAHCPPAGFHTFYVNQIERGLRFPVPRFITDLCNHLEISPSQLTPNSFSSFLSLGILLKFFRIPLSTYTLMRLVQIKRLGPGKFYISNQCVSGNPSSHKGWMSRYFFIKRISSRENPWGCDMSWRDNAYTQPPSTPEPAPELTDFLKVTREKCFNAQELIEEDLLCHFKFSGKGVPLVGDLGERMSKAEMLRALKERKADPEGTSRSLSKGKRKGAEERGEKRKKRQHEQGTHESGREPVPKEAIKETSTSGGKVPEQTTEASCEYLDASTISFIAKPSGSASLDFTRRLIPDRDYNLVNSVLDLAALEAASFHLMQAVVWSGSVANRLLRAREEITKTKHSMDGVIQEHEGLMKQLEEIQANHDKESEEMALELESSRTRAFRVEEENKALQAEVDKWKDEAANSWELGKEKFLQSKEFRVLCSGKALAFFEKGFDGCVTQFRESGYTEEEHPASFLDVERPLANLPDDEEEEGSSSGREEAPPA</sequence>
<evidence type="ECO:0000256" key="1">
    <source>
        <dbReference type="SAM" id="Coils"/>
    </source>
</evidence>
<feature type="compositionally biased region" description="Polar residues" evidence="2">
    <location>
        <begin position="341"/>
        <end position="353"/>
    </location>
</feature>
<dbReference type="EMBL" id="KV005645">
    <property type="protein sequence ID" value="KZV33953.1"/>
    <property type="molecule type" value="Genomic_DNA"/>
</dbReference>
<keyword evidence="4" id="KW-1185">Reference proteome</keyword>
<feature type="region of interest" description="Disordered" evidence="2">
    <location>
        <begin position="288"/>
        <end position="353"/>
    </location>
</feature>
<feature type="compositionally biased region" description="Basic and acidic residues" evidence="2">
    <location>
        <begin position="288"/>
        <end position="297"/>
    </location>
</feature>
<feature type="region of interest" description="Disordered" evidence="2">
    <location>
        <begin position="544"/>
        <end position="580"/>
    </location>
</feature>
<gene>
    <name evidence="3" type="ORF">F511_04178</name>
</gene>
<organism evidence="3 4">
    <name type="scientific">Dorcoceras hygrometricum</name>
    <dbReference type="NCBI Taxonomy" id="472368"/>
    <lineage>
        <taxon>Eukaryota</taxon>
        <taxon>Viridiplantae</taxon>
        <taxon>Streptophyta</taxon>
        <taxon>Embryophyta</taxon>
        <taxon>Tracheophyta</taxon>
        <taxon>Spermatophyta</taxon>
        <taxon>Magnoliopsida</taxon>
        <taxon>eudicotyledons</taxon>
        <taxon>Gunneridae</taxon>
        <taxon>Pentapetalae</taxon>
        <taxon>asterids</taxon>
        <taxon>lamiids</taxon>
        <taxon>Lamiales</taxon>
        <taxon>Gesneriaceae</taxon>
        <taxon>Didymocarpoideae</taxon>
        <taxon>Trichosporeae</taxon>
        <taxon>Loxocarpinae</taxon>
        <taxon>Dorcoceras</taxon>
    </lineage>
</organism>
<dbReference type="Proteomes" id="UP000250235">
    <property type="component" value="Unassembled WGS sequence"/>
</dbReference>
<accession>A0A2Z7BHN1</accession>
<dbReference type="PANTHER" id="PTHR31099:SF49">
    <property type="entry name" value="MYOSIN HEAVY CHAIN-LIKE PROTEIN"/>
    <property type="match status" value="1"/>
</dbReference>
<evidence type="ECO:0000313" key="4">
    <source>
        <dbReference type="Proteomes" id="UP000250235"/>
    </source>
</evidence>
<dbReference type="PANTHER" id="PTHR31099">
    <property type="entry name" value="OS06G0165300 PROTEIN"/>
    <property type="match status" value="1"/>
</dbReference>
<evidence type="ECO:0000256" key="2">
    <source>
        <dbReference type="SAM" id="MobiDB-lite"/>
    </source>
</evidence>